<accession>A0AAQ3X8N6</accession>
<feature type="domain" description="Reverse transcriptase Ty1/copia-type" evidence="1">
    <location>
        <begin position="50"/>
        <end position="288"/>
    </location>
</feature>
<evidence type="ECO:0000259" key="1">
    <source>
        <dbReference type="Pfam" id="PF07727"/>
    </source>
</evidence>
<gene>
    <name evidence="2" type="ORF">U9M48_035686</name>
</gene>
<dbReference type="PANTHER" id="PTHR11439:SF524">
    <property type="entry name" value="RNA-DIRECTED DNA POLYMERASE, PROTEIN KINASE RLK-PELLE-DLSV FAMILY"/>
    <property type="match status" value="1"/>
</dbReference>
<dbReference type="AlphaFoldDB" id="A0AAQ3X8N6"/>
<dbReference type="CDD" id="cd09272">
    <property type="entry name" value="RNase_HI_RT_Ty1"/>
    <property type="match status" value="1"/>
</dbReference>
<organism evidence="2 3">
    <name type="scientific">Paspalum notatum var. saurae</name>
    <dbReference type="NCBI Taxonomy" id="547442"/>
    <lineage>
        <taxon>Eukaryota</taxon>
        <taxon>Viridiplantae</taxon>
        <taxon>Streptophyta</taxon>
        <taxon>Embryophyta</taxon>
        <taxon>Tracheophyta</taxon>
        <taxon>Spermatophyta</taxon>
        <taxon>Magnoliopsida</taxon>
        <taxon>Liliopsida</taxon>
        <taxon>Poales</taxon>
        <taxon>Poaceae</taxon>
        <taxon>PACMAD clade</taxon>
        <taxon>Panicoideae</taxon>
        <taxon>Andropogonodae</taxon>
        <taxon>Paspaleae</taxon>
        <taxon>Paspalinae</taxon>
        <taxon>Paspalum</taxon>
    </lineage>
</organism>
<keyword evidence="3" id="KW-1185">Reference proteome</keyword>
<dbReference type="InterPro" id="IPR043502">
    <property type="entry name" value="DNA/RNA_pol_sf"/>
</dbReference>
<dbReference type="PANTHER" id="PTHR11439">
    <property type="entry name" value="GAG-POL-RELATED RETROTRANSPOSON"/>
    <property type="match status" value="1"/>
</dbReference>
<dbReference type="Pfam" id="PF07727">
    <property type="entry name" value="RVT_2"/>
    <property type="match status" value="1"/>
</dbReference>
<dbReference type="SUPFAM" id="SSF56672">
    <property type="entry name" value="DNA/RNA polymerases"/>
    <property type="match status" value="1"/>
</dbReference>
<reference evidence="2 3" key="1">
    <citation type="submission" date="2024-02" db="EMBL/GenBank/DDBJ databases">
        <title>High-quality chromosome-scale genome assembly of Pensacola bahiagrass (Paspalum notatum Flugge var. saurae).</title>
        <authorList>
            <person name="Vega J.M."/>
            <person name="Podio M."/>
            <person name="Orjuela J."/>
            <person name="Siena L.A."/>
            <person name="Pessino S.C."/>
            <person name="Combes M.C."/>
            <person name="Mariac C."/>
            <person name="Albertini E."/>
            <person name="Pupilli F."/>
            <person name="Ortiz J.P.A."/>
            <person name="Leblanc O."/>
        </authorList>
    </citation>
    <scope>NUCLEOTIDE SEQUENCE [LARGE SCALE GENOMIC DNA]</scope>
    <source>
        <strain evidence="2">R1</strain>
        <tissue evidence="2">Leaf</tissue>
    </source>
</reference>
<protein>
    <recommendedName>
        <fullName evidence="1">Reverse transcriptase Ty1/copia-type domain-containing protein</fullName>
    </recommendedName>
</protein>
<dbReference type="InterPro" id="IPR013103">
    <property type="entry name" value="RVT_2"/>
</dbReference>
<proteinExistence type="predicted"/>
<dbReference type="Proteomes" id="UP001341281">
    <property type="component" value="Chromosome 08"/>
</dbReference>
<name>A0AAQ3X8N6_PASNO</name>
<sequence length="533" mass="59692">MTTHGKHGFRVPALFEVSALSPVPRSYRAALADPNWRAAMEHEYSALLANNTWDLIPRPSGSNIVTGKWVFKHKFKADGSLERYKARWVLRGFTQRPGIDFSETFSPVVKARYSSDSPLVGSLTWLLDVNNAFLHGTLSETVHCAQPAGFEDPAHPDYVCRLNRSLYGLKQAPRAWYSRFASHLLHLGFVEAKSDTSLFVYRQGEDMVYLLLYVDDIVLTASSESLLRRTINALQQEFSMKDLGKLHHFLGMHVQHTASGLFLSQRQYMVEILEQAGMSDCKPCTTPVDVNPKLSASGAPVSDPTDFRSLAGALQYLTFTRPDISYAVQQVCLHMHDPREPHLAALKRILRYVRGTLHFGLLVRPSSQHELVVYSDADWASCPDTRKSTSGYAVFLGDNLVSWSSKRQNTVSRSSAEAEYRAVANAVAEATWLRQLLSELHTPLRKTTLVYCDNISTVYMSSNPVQHQRTKHVEIDLHFVRERVALGDVRVLHVPTTSQFADVFTKGLPSAVFTEFRSSLNVCSTDVSTAGGR</sequence>
<dbReference type="EMBL" id="CP144752">
    <property type="protein sequence ID" value="WVZ89260.1"/>
    <property type="molecule type" value="Genomic_DNA"/>
</dbReference>
<evidence type="ECO:0000313" key="2">
    <source>
        <dbReference type="EMBL" id="WVZ89260.1"/>
    </source>
</evidence>
<evidence type="ECO:0000313" key="3">
    <source>
        <dbReference type="Proteomes" id="UP001341281"/>
    </source>
</evidence>